<proteinExistence type="predicted"/>
<sequence length="193" mass="20806">MAECINDLAGDILQDCNTVYGVGVEKIAYLIKKSDLDESATTYTKPKITKIALKSGKRAYRFSIPSKTPYNGLIYEDQNAEIGIAINKTLPLRMLADSPANSQNIEAFKNEDWVAVYENKAKGADGSQAFCVIGYEQGASMQNATLDKYGDGYNGGWGGDLIEQNAPTPQIFFDAGGIDASRAALEALCTPAE</sequence>
<dbReference type="RefSeq" id="WP_019129594.1">
    <property type="nucleotide sequence ID" value="NZ_AP019735.1"/>
</dbReference>
<dbReference type="KEGG" id="acou:A5CBH24_03150"/>
<dbReference type="EMBL" id="AP019735">
    <property type="protein sequence ID" value="BBL03002.1"/>
    <property type="molecule type" value="Genomic_DNA"/>
</dbReference>
<protein>
    <submittedName>
        <fullName evidence="1">Uncharacterized protein</fullName>
    </submittedName>
</protein>
<name>A0A4Y1WPZ7_9BACT</name>
<keyword evidence="2" id="KW-1185">Reference proteome</keyword>
<organism evidence="1 2">
    <name type="scientific">Alistipes communis</name>
    <dbReference type="NCBI Taxonomy" id="2585118"/>
    <lineage>
        <taxon>Bacteria</taxon>
        <taxon>Pseudomonadati</taxon>
        <taxon>Bacteroidota</taxon>
        <taxon>Bacteroidia</taxon>
        <taxon>Bacteroidales</taxon>
        <taxon>Rikenellaceae</taxon>
        <taxon>Alistipes</taxon>
    </lineage>
</organism>
<dbReference type="GeneID" id="78341039"/>
<evidence type="ECO:0000313" key="2">
    <source>
        <dbReference type="Proteomes" id="UP000318946"/>
    </source>
</evidence>
<reference evidence="2" key="1">
    <citation type="submission" date="2019-06" db="EMBL/GenBank/DDBJ databases">
        <title>Alistipes onderdonkii subsp. vulgaris subsp. nov., Alistipes dispar sp. nov. and Alistipes communis sp. nov., isolated from human faeces, and creation of Alistipes onderdonkii subsp. onderdonkii subsp. nov.</title>
        <authorList>
            <person name="Sakamoto M."/>
            <person name="Ikeyama N."/>
            <person name="Ogata Y."/>
            <person name="Suda W."/>
            <person name="Iino T."/>
            <person name="Hattori M."/>
            <person name="Ohkuma M."/>
        </authorList>
    </citation>
    <scope>NUCLEOTIDE SEQUENCE [LARGE SCALE GENOMIC DNA]</scope>
    <source>
        <strain evidence="2">5CBH24</strain>
    </source>
</reference>
<dbReference type="Proteomes" id="UP000318946">
    <property type="component" value="Chromosome"/>
</dbReference>
<gene>
    <name evidence="1" type="ORF">A5CBH24_03150</name>
</gene>
<accession>A0A4Y1WPZ7</accession>
<dbReference type="AlphaFoldDB" id="A0A4Y1WPZ7"/>
<evidence type="ECO:0000313" key="1">
    <source>
        <dbReference type="EMBL" id="BBL03002.1"/>
    </source>
</evidence>